<evidence type="ECO:0000256" key="1">
    <source>
        <dbReference type="SAM" id="Phobius"/>
    </source>
</evidence>
<evidence type="ECO:0000313" key="3">
    <source>
        <dbReference type="Proteomes" id="UP001434883"/>
    </source>
</evidence>
<dbReference type="Proteomes" id="UP001434883">
    <property type="component" value="Unassembled WGS sequence"/>
</dbReference>
<comment type="caution">
    <text evidence="2">The sequence shown here is derived from an EMBL/GenBank/DDBJ whole genome shotgun (WGS) entry which is preliminary data.</text>
</comment>
<keyword evidence="1" id="KW-0812">Transmembrane</keyword>
<gene>
    <name evidence="2" type="ORF">XENOCAPTIV_001091</name>
</gene>
<keyword evidence="1" id="KW-1133">Transmembrane helix</keyword>
<dbReference type="EMBL" id="JAHRIN010009504">
    <property type="protein sequence ID" value="MEQ2194662.1"/>
    <property type="molecule type" value="Genomic_DNA"/>
</dbReference>
<keyword evidence="1" id="KW-0472">Membrane</keyword>
<evidence type="ECO:0000313" key="2">
    <source>
        <dbReference type="EMBL" id="MEQ2194662.1"/>
    </source>
</evidence>
<organism evidence="2 3">
    <name type="scientific">Xenoophorus captivus</name>
    <dbReference type="NCBI Taxonomy" id="1517983"/>
    <lineage>
        <taxon>Eukaryota</taxon>
        <taxon>Metazoa</taxon>
        <taxon>Chordata</taxon>
        <taxon>Craniata</taxon>
        <taxon>Vertebrata</taxon>
        <taxon>Euteleostomi</taxon>
        <taxon>Actinopterygii</taxon>
        <taxon>Neopterygii</taxon>
        <taxon>Teleostei</taxon>
        <taxon>Neoteleostei</taxon>
        <taxon>Acanthomorphata</taxon>
        <taxon>Ovalentaria</taxon>
        <taxon>Atherinomorphae</taxon>
        <taxon>Cyprinodontiformes</taxon>
        <taxon>Goodeidae</taxon>
        <taxon>Xenoophorus</taxon>
    </lineage>
</organism>
<sequence length="122" mass="13362">MREVNDVSKFAGRRRRAGFPFSQRVSGGSINMEPEMEDKTVELMSYSLTTHESGDGRTMGGVSVNIRLKILTINPVAPPSPLPISTLFMSINALVCVCVCLSVCILCVNECVFLRSLCQMCV</sequence>
<protein>
    <submittedName>
        <fullName evidence="2">Uncharacterized protein</fullName>
    </submittedName>
</protein>
<proteinExistence type="predicted"/>
<accession>A0ABV0QGY7</accession>
<name>A0ABV0QGY7_9TELE</name>
<keyword evidence="3" id="KW-1185">Reference proteome</keyword>
<reference evidence="2 3" key="1">
    <citation type="submission" date="2021-06" db="EMBL/GenBank/DDBJ databases">
        <authorList>
            <person name="Palmer J.M."/>
        </authorList>
    </citation>
    <scope>NUCLEOTIDE SEQUENCE [LARGE SCALE GENOMIC DNA]</scope>
    <source>
        <strain evidence="2 3">XC_2019</strain>
        <tissue evidence="2">Muscle</tissue>
    </source>
</reference>
<feature type="transmembrane region" description="Helical" evidence="1">
    <location>
        <begin position="87"/>
        <end position="108"/>
    </location>
</feature>